<proteinExistence type="predicted"/>
<name>A0AAP0KGP4_9MAGN</name>
<feature type="transmembrane region" description="Helical" evidence="1">
    <location>
        <begin position="96"/>
        <end position="113"/>
    </location>
</feature>
<keyword evidence="1" id="KW-1133">Transmembrane helix</keyword>
<comment type="caution">
    <text evidence="2">The sequence shown here is derived from an EMBL/GenBank/DDBJ whole genome shotgun (WGS) entry which is preliminary data.</text>
</comment>
<keyword evidence="1" id="KW-0472">Membrane</keyword>
<dbReference type="AlphaFoldDB" id="A0AAP0KGP4"/>
<evidence type="ECO:0000313" key="3">
    <source>
        <dbReference type="Proteomes" id="UP001420932"/>
    </source>
</evidence>
<protein>
    <submittedName>
        <fullName evidence="2">Uncharacterized protein</fullName>
    </submittedName>
</protein>
<dbReference type="InterPro" id="IPR012340">
    <property type="entry name" value="NA-bd_OB-fold"/>
</dbReference>
<dbReference type="EMBL" id="JBBNAF010000004">
    <property type="protein sequence ID" value="KAK9150885.1"/>
    <property type="molecule type" value="Genomic_DNA"/>
</dbReference>
<gene>
    <name evidence="2" type="ORF">Syun_009194</name>
</gene>
<keyword evidence="3" id="KW-1185">Reference proteome</keyword>
<evidence type="ECO:0000313" key="2">
    <source>
        <dbReference type="EMBL" id="KAK9150885.1"/>
    </source>
</evidence>
<reference evidence="2 3" key="1">
    <citation type="submission" date="2024-01" db="EMBL/GenBank/DDBJ databases">
        <title>Genome assemblies of Stephania.</title>
        <authorList>
            <person name="Yang L."/>
        </authorList>
    </citation>
    <scope>NUCLEOTIDE SEQUENCE [LARGE SCALE GENOMIC DNA]</scope>
    <source>
        <strain evidence="2">YNDBR</strain>
        <tissue evidence="2">Leaf</tissue>
    </source>
</reference>
<accession>A0AAP0KGP4</accession>
<sequence length="358" mass="41368">MECTMLDDLRPTRENWVVRYKIHLMVKDTTGITTFVLFNKQAENLLDTSANKLISSKRHLYCYANDMVSSNVHKFTFIKSDEESCEGIGNKKEKSYLIMFFIFNALAIVWLFFGTKLRINIVQIYSISNLSPQLYFKFSNYNHMTPTWHIKTVKEQVNHATIPMLNPKDQIRKHIPEAEAKDRLYLFTGHRQNHQEGKMPNNHSLSTLAEIREKKQEIFTIYSISIGVALKRVGYIITSDEPQKCNSVYNASRGMDLQRFAPLCPQLYFKFSNYNHGTPTWHIKTVKVNLWEELIESERDLETECEEKGEAIRRPMMCSLLGDLGGAQLVTEELNLSRRSPACRGGAQLVAEEPSPKE</sequence>
<dbReference type="Gene3D" id="2.40.50.140">
    <property type="entry name" value="Nucleic acid-binding proteins"/>
    <property type="match status" value="1"/>
</dbReference>
<dbReference type="Proteomes" id="UP001420932">
    <property type="component" value="Unassembled WGS sequence"/>
</dbReference>
<evidence type="ECO:0000256" key="1">
    <source>
        <dbReference type="SAM" id="Phobius"/>
    </source>
</evidence>
<organism evidence="2 3">
    <name type="scientific">Stephania yunnanensis</name>
    <dbReference type="NCBI Taxonomy" id="152371"/>
    <lineage>
        <taxon>Eukaryota</taxon>
        <taxon>Viridiplantae</taxon>
        <taxon>Streptophyta</taxon>
        <taxon>Embryophyta</taxon>
        <taxon>Tracheophyta</taxon>
        <taxon>Spermatophyta</taxon>
        <taxon>Magnoliopsida</taxon>
        <taxon>Ranunculales</taxon>
        <taxon>Menispermaceae</taxon>
        <taxon>Menispermoideae</taxon>
        <taxon>Cissampelideae</taxon>
        <taxon>Stephania</taxon>
    </lineage>
</organism>
<dbReference type="SUPFAM" id="SSF50249">
    <property type="entry name" value="Nucleic acid-binding proteins"/>
    <property type="match status" value="1"/>
</dbReference>
<keyword evidence="1" id="KW-0812">Transmembrane</keyword>